<keyword evidence="1" id="KW-0472">Membrane</keyword>
<proteinExistence type="predicted"/>
<evidence type="ECO:0000313" key="3">
    <source>
        <dbReference type="Proteomes" id="UP000601435"/>
    </source>
</evidence>
<gene>
    <name evidence="2" type="ORF">SNEC2469_LOCUS7349</name>
</gene>
<feature type="transmembrane region" description="Helical" evidence="1">
    <location>
        <begin position="38"/>
        <end position="57"/>
    </location>
</feature>
<dbReference type="AlphaFoldDB" id="A0A812NM00"/>
<organism evidence="2 3">
    <name type="scientific">Symbiodinium necroappetens</name>
    <dbReference type="NCBI Taxonomy" id="1628268"/>
    <lineage>
        <taxon>Eukaryota</taxon>
        <taxon>Sar</taxon>
        <taxon>Alveolata</taxon>
        <taxon>Dinophyceae</taxon>
        <taxon>Suessiales</taxon>
        <taxon>Symbiodiniaceae</taxon>
        <taxon>Symbiodinium</taxon>
    </lineage>
</organism>
<protein>
    <submittedName>
        <fullName evidence="2">Uncharacterized protein</fullName>
    </submittedName>
</protein>
<reference evidence="2" key="1">
    <citation type="submission" date="2021-02" db="EMBL/GenBank/DDBJ databases">
        <authorList>
            <person name="Dougan E. K."/>
            <person name="Rhodes N."/>
            <person name="Thang M."/>
            <person name="Chan C."/>
        </authorList>
    </citation>
    <scope>NUCLEOTIDE SEQUENCE</scope>
</reference>
<feature type="transmembrane region" description="Helical" evidence="1">
    <location>
        <begin position="69"/>
        <end position="92"/>
    </location>
</feature>
<comment type="caution">
    <text evidence="2">The sequence shown here is derived from an EMBL/GenBank/DDBJ whole genome shotgun (WGS) entry which is preliminary data.</text>
</comment>
<evidence type="ECO:0000313" key="2">
    <source>
        <dbReference type="EMBL" id="CAE7298487.1"/>
    </source>
</evidence>
<name>A0A812NM00_9DINO</name>
<keyword evidence="1" id="KW-1133">Transmembrane helix</keyword>
<dbReference type="Proteomes" id="UP000601435">
    <property type="component" value="Unassembled WGS sequence"/>
</dbReference>
<evidence type="ECO:0000256" key="1">
    <source>
        <dbReference type="SAM" id="Phobius"/>
    </source>
</evidence>
<keyword evidence="1" id="KW-0812">Transmembrane</keyword>
<sequence length="133" mass="14558">MTPLTAFCLDFVVAMVKSNAPAGDVMAYILGFMVAQNMLWYPATLTLLIYACEHLPASAFKGNRYLQTLAISGGLWLLYALGLAIALNAAASERWWEAPLWTVAALVFAIVSYRCCWRQKNRSCASCIAEGIA</sequence>
<accession>A0A812NM00</accession>
<feature type="transmembrane region" description="Helical" evidence="1">
    <location>
        <begin position="98"/>
        <end position="116"/>
    </location>
</feature>
<dbReference type="EMBL" id="CAJNJA010012520">
    <property type="protein sequence ID" value="CAE7298487.1"/>
    <property type="molecule type" value="Genomic_DNA"/>
</dbReference>
<keyword evidence="3" id="KW-1185">Reference proteome</keyword>